<proteinExistence type="predicted"/>
<evidence type="ECO:0000313" key="2">
    <source>
        <dbReference type="EMBL" id="CCC92644.1"/>
    </source>
</evidence>
<accession>G0UTD0</accession>
<organism evidence="2">
    <name type="scientific">Trypanosoma congolense (strain IL3000)</name>
    <dbReference type="NCBI Taxonomy" id="1068625"/>
    <lineage>
        <taxon>Eukaryota</taxon>
        <taxon>Discoba</taxon>
        <taxon>Euglenozoa</taxon>
        <taxon>Kinetoplastea</taxon>
        <taxon>Metakinetoplastina</taxon>
        <taxon>Trypanosomatida</taxon>
        <taxon>Trypanosomatidae</taxon>
        <taxon>Trypanosoma</taxon>
        <taxon>Nannomonas</taxon>
    </lineage>
</organism>
<dbReference type="VEuPathDB" id="TriTrypDB:TcIL3000_9_380"/>
<dbReference type="EMBL" id="HE575322">
    <property type="protein sequence ID" value="CCC92644.1"/>
    <property type="molecule type" value="Genomic_DNA"/>
</dbReference>
<protein>
    <submittedName>
        <fullName evidence="2">Uncharacterized protein</fullName>
    </submittedName>
</protein>
<feature type="region of interest" description="Disordered" evidence="1">
    <location>
        <begin position="110"/>
        <end position="149"/>
    </location>
</feature>
<reference evidence="2" key="1">
    <citation type="journal article" date="2012" name="Proc. Natl. Acad. Sci. U.S.A.">
        <title>Antigenic diversity is generated by distinct evolutionary mechanisms in African trypanosome species.</title>
        <authorList>
            <person name="Jackson A.P."/>
            <person name="Berry A."/>
            <person name="Aslett M."/>
            <person name="Allison H.C."/>
            <person name="Burton P."/>
            <person name="Vavrova-Anderson J."/>
            <person name="Brown R."/>
            <person name="Browne H."/>
            <person name="Corton N."/>
            <person name="Hauser H."/>
            <person name="Gamble J."/>
            <person name="Gilderthorp R."/>
            <person name="Marcello L."/>
            <person name="McQuillan J."/>
            <person name="Otto T.D."/>
            <person name="Quail M.A."/>
            <person name="Sanders M.J."/>
            <person name="van Tonder A."/>
            <person name="Ginger M.L."/>
            <person name="Field M.C."/>
            <person name="Barry J.D."/>
            <person name="Hertz-Fowler C."/>
            <person name="Berriman M."/>
        </authorList>
    </citation>
    <scope>NUCLEOTIDE SEQUENCE</scope>
    <source>
        <strain evidence="2">IL3000</strain>
    </source>
</reference>
<gene>
    <name evidence="2" type="ORF">TCIL3000_9_380</name>
</gene>
<name>G0UTD0_TRYCI</name>
<sequence>MCAQHRVPSIVVSNSVLFFPTFPTVLRGLRCLGHCVVMEPQFSGTFSYITRLLQIHAERVCALREEEAAINARAELLEQLADCLNRGEFPEQLAFPGLRGRNERGVGVSSRAAPHLSDALPEGPCTRDSRTEVACEGNKPTTPSPDQRELDDFFPVRVMKRSRRADPLVDSLVREKGVDKKTLTATDILSAIPCLSSSVFSSSVDTGDIEVLGVEHVGRPQNTHRQVRDYAASNGLFSVDGVYDGDGDASGNVRCTPSSYWEIDFPRKE</sequence>
<dbReference type="AlphaFoldDB" id="G0UTD0"/>
<evidence type="ECO:0000256" key="1">
    <source>
        <dbReference type="SAM" id="MobiDB-lite"/>
    </source>
</evidence>